<keyword evidence="2" id="KW-1185">Reference proteome</keyword>
<dbReference type="HOGENOM" id="CLU_1355348_0_0_1"/>
<dbReference type="EMBL" id="GL377313">
    <property type="protein sequence ID" value="EFI92357.1"/>
    <property type="molecule type" value="Genomic_DNA"/>
</dbReference>
<organism evidence="2">
    <name type="scientific">Schizophyllum commune (strain H4-8 / FGSC 9210)</name>
    <name type="common">Split gill fungus</name>
    <dbReference type="NCBI Taxonomy" id="578458"/>
    <lineage>
        <taxon>Eukaryota</taxon>
        <taxon>Fungi</taxon>
        <taxon>Dikarya</taxon>
        <taxon>Basidiomycota</taxon>
        <taxon>Agaricomycotina</taxon>
        <taxon>Agaricomycetes</taxon>
        <taxon>Agaricomycetidae</taxon>
        <taxon>Agaricales</taxon>
        <taxon>Schizophyllaceae</taxon>
        <taxon>Schizophyllum</taxon>
    </lineage>
</organism>
<name>D8QI73_SCHCM</name>
<evidence type="ECO:0000313" key="1">
    <source>
        <dbReference type="EMBL" id="EFI92357.1"/>
    </source>
</evidence>
<dbReference type="OrthoDB" id="10301765at2759"/>
<reference evidence="1 2" key="1">
    <citation type="journal article" date="2010" name="Nat. Biotechnol.">
        <title>Genome sequence of the model mushroom Schizophyllum commune.</title>
        <authorList>
            <person name="Ohm R.A."/>
            <person name="de Jong J.F."/>
            <person name="Lugones L.G."/>
            <person name="Aerts A."/>
            <person name="Kothe E."/>
            <person name="Stajich J.E."/>
            <person name="de Vries R.P."/>
            <person name="Record E."/>
            <person name="Levasseur A."/>
            <person name="Baker S.E."/>
            <person name="Bartholomew K.A."/>
            <person name="Coutinho P.M."/>
            <person name="Erdmann S."/>
            <person name="Fowler T.J."/>
            <person name="Gathman A.C."/>
            <person name="Lombard V."/>
            <person name="Henrissat B."/>
            <person name="Knabe N."/>
            <person name="Kuees U."/>
            <person name="Lilly W.W."/>
            <person name="Lindquist E."/>
            <person name="Lucas S."/>
            <person name="Magnuson J.K."/>
            <person name="Piumi F."/>
            <person name="Raudaskoski M."/>
            <person name="Salamov A."/>
            <person name="Schmutz J."/>
            <person name="Schwarze F.W.M.R."/>
            <person name="vanKuyk P.A."/>
            <person name="Horton J.S."/>
            <person name="Grigoriev I.V."/>
            <person name="Woesten H.A.B."/>
        </authorList>
    </citation>
    <scope>NUCLEOTIDE SEQUENCE [LARGE SCALE GENOMIC DNA]</scope>
    <source>
        <strain evidence="2">H4-8 / FGSC 9210</strain>
    </source>
</reference>
<dbReference type="VEuPathDB" id="FungiDB:SCHCODRAFT_01039541"/>
<dbReference type="RefSeq" id="XP_003027260.1">
    <property type="nucleotide sequence ID" value="XM_003027214.1"/>
</dbReference>
<dbReference type="Proteomes" id="UP000007431">
    <property type="component" value="Unassembled WGS sequence"/>
</dbReference>
<sequence length="202" mass="23049">MAASILNCISAPCLDYLALQMNHVRPPESRALMEFLARSHAPLRKLRVKTDGAYFVNDCLPYMPALEDLAILRNHGDRNTLWGQEQEVFVSVLHHHWPLVCPLLQTIELDRCAGVDDEWLSRFLRARTDRGSSRGECALRSVKVRFLEPQPSLREVAETTPFTVEGVEVHVRWDEWRPARTYSPGLGASEEEIVNVCEEDRA</sequence>
<proteinExistence type="predicted"/>
<protein>
    <submittedName>
        <fullName evidence="1">Expressed protein</fullName>
    </submittedName>
</protein>
<gene>
    <name evidence="1" type="ORF">SCHCODRAFT_86108</name>
</gene>
<evidence type="ECO:0000313" key="2">
    <source>
        <dbReference type="Proteomes" id="UP000007431"/>
    </source>
</evidence>
<dbReference type="AlphaFoldDB" id="D8QI73"/>
<dbReference type="GeneID" id="9593574"/>
<accession>D8QI73</accession>
<dbReference type="InParanoid" id="D8QI73"/>
<dbReference type="KEGG" id="scm:SCHCO_01039541"/>